<dbReference type="OMA" id="MIQSYLC"/>
<dbReference type="RefSeq" id="XP_004867734.1">
    <property type="nucleotide sequence ID" value="XM_004867677.3"/>
</dbReference>
<evidence type="ECO:0000313" key="3">
    <source>
        <dbReference type="Proteomes" id="UP000006813"/>
    </source>
</evidence>
<protein>
    <submittedName>
        <fullName evidence="5 6">Uncharacterized protein C4orf19 isoform X1</fullName>
    </submittedName>
</protein>
<dbReference type="RefSeq" id="XP_021102349.1">
    <property type="nucleotide sequence ID" value="XM_021246690.1"/>
</dbReference>
<dbReference type="RefSeq" id="XP_004867735.1">
    <property type="nucleotide sequence ID" value="XM_004867678.3"/>
</dbReference>
<evidence type="ECO:0000313" key="8">
    <source>
        <dbReference type="RefSeq" id="XP_012922098.1"/>
    </source>
</evidence>
<dbReference type="RefSeq" id="XP_012922098.1">
    <property type="nucleotide sequence ID" value="XM_013066644.2"/>
</dbReference>
<dbReference type="InterPro" id="IPR031528">
    <property type="entry name" value="C4orf19"/>
</dbReference>
<dbReference type="Proteomes" id="UP000006813">
    <property type="component" value="Unassembled WGS sequence"/>
</dbReference>
<feature type="region of interest" description="Disordered" evidence="1">
    <location>
        <begin position="52"/>
        <end position="103"/>
    </location>
</feature>
<accession>G5C3W7</accession>
<dbReference type="KEGG" id="hgl:101711294"/>
<proteinExistence type="predicted"/>
<evidence type="ECO:0000313" key="2">
    <source>
        <dbReference type="EMBL" id="EHB16228.1"/>
    </source>
</evidence>
<dbReference type="Pfam" id="PF15770">
    <property type="entry name" value="DUF4699"/>
    <property type="match status" value="1"/>
</dbReference>
<keyword evidence="4" id="KW-1185">Reference proteome</keyword>
<evidence type="ECO:0000313" key="7">
    <source>
        <dbReference type="RefSeq" id="XP_004867735.1"/>
    </source>
</evidence>
<reference evidence="2 3" key="1">
    <citation type="journal article" date="2011" name="Nature">
        <title>Genome sequencing reveals insights into physiology and longevity of the naked mole rat.</title>
        <authorList>
            <person name="Kim E.B."/>
            <person name="Fang X."/>
            <person name="Fushan A.A."/>
            <person name="Huang Z."/>
            <person name="Lobanov A.V."/>
            <person name="Han L."/>
            <person name="Marino S.M."/>
            <person name="Sun X."/>
            <person name="Turanov A.A."/>
            <person name="Yang P."/>
            <person name="Yim S.H."/>
            <person name="Zhao X."/>
            <person name="Kasaikina M.V."/>
            <person name="Stoletzki N."/>
            <person name="Peng C."/>
            <person name="Polak P."/>
            <person name="Xiong Z."/>
            <person name="Kiezun A."/>
            <person name="Zhu Y."/>
            <person name="Chen Y."/>
            <person name="Kryukov G.V."/>
            <person name="Zhang Q."/>
            <person name="Peshkin L."/>
            <person name="Yang L."/>
            <person name="Bronson R.T."/>
            <person name="Buffenstein R."/>
            <person name="Wang B."/>
            <person name="Han C."/>
            <person name="Li Q."/>
            <person name="Chen L."/>
            <person name="Zhao W."/>
            <person name="Sunyaev S.R."/>
            <person name="Park T.J."/>
            <person name="Zhang G."/>
            <person name="Wang J."/>
            <person name="Gladyshev V.N."/>
        </authorList>
    </citation>
    <scope>NUCLEOTIDE SEQUENCE [LARGE SCALE GENOMIC DNA]</scope>
</reference>
<dbReference type="PANTHER" id="PTHR16106:SF3">
    <property type="entry name" value="CHROMOSOME 4 OPEN READING FRAME 19"/>
    <property type="match status" value="1"/>
</dbReference>
<evidence type="ECO:0000313" key="5">
    <source>
        <dbReference type="RefSeq" id="XP_004867733.1"/>
    </source>
</evidence>
<dbReference type="eggNOG" id="ENOG502S5D9">
    <property type="taxonomic scope" value="Eukaryota"/>
</dbReference>
<dbReference type="GeneID" id="101711294"/>
<evidence type="ECO:0000313" key="6">
    <source>
        <dbReference type="RefSeq" id="XP_004867734.1"/>
    </source>
</evidence>
<dbReference type="Bgee" id="ENSHGLG00000000359">
    <property type="expression patterns" value="Expressed in adult mammalian kidney and 6 other cell types or tissues"/>
</dbReference>
<dbReference type="PANTHER" id="PTHR16106">
    <property type="entry name" value="CHROMOSOME 4 OPEN READING FRAME 19"/>
    <property type="match status" value="1"/>
</dbReference>
<feature type="compositionally biased region" description="Basic and acidic residues" evidence="1">
    <location>
        <begin position="60"/>
        <end position="72"/>
    </location>
</feature>
<evidence type="ECO:0000313" key="4">
    <source>
        <dbReference type="Proteomes" id="UP000694906"/>
    </source>
</evidence>
<reference evidence="5 6" key="2">
    <citation type="submission" date="2025-04" db="UniProtKB">
        <authorList>
            <consortium name="RefSeq"/>
        </authorList>
    </citation>
    <scope>IDENTIFICATION</scope>
</reference>
<dbReference type="RefSeq" id="XP_004867733.1">
    <property type="nucleotide sequence ID" value="XM_004867676.2"/>
</dbReference>
<dbReference type="AlphaFoldDB" id="G5C3W7"/>
<name>G5C3W7_HETGA</name>
<dbReference type="InParanoid" id="G5C3W7"/>
<organism evidence="2 3">
    <name type="scientific">Heterocephalus glaber</name>
    <name type="common">Naked mole rat</name>
    <dbReference type="NCBI Taxonomy" id="10181"/>
    <lineage>
        <taxon>Eukaryota</taxon>
        <taxon>Metazoa</taxon>
        <taxon>Chordata</taxon>
        <taxon>Craniata</taxon>
        <taxon>Vertebrata</taxon>
        <taxon>Euteleostomi</taxon>
        <taxon>Mammalia</taxon>
        <taxon>Eutheria</taxon>
        <taxon>Euarchontoglires</taxon>
        <taxon>Glires</taxon>
        <taxon>Rodentia</taxon>
        <taxon>Hystricomorpha</taxon>
        <taxon>Bathyergidae</taxon>
        <taxon>Heterocephalus</taxon>
    </lineage>
</organism>
<sequence>MGCKCCKMIQSYLCDPAQVPSPDYVNEVSSSKLDEDHTVKLKGHLSSEVLVHNNALSSEGLRRTESRGREAGPQEPCRPQQGSVSQEDMGHGHCAKPGGTANGIVPRASPQFLRNPQPSSWVITAEDIHPSQPFLEGRDTRSQDCVLPSLEETPAMGKGDCRAPAETESPVLEEQGHSFLLPMPDYPPLWDLAADSHGEVGDEDEAVAEALAALEAATAGEDVDEAD</sequence>
<dbReference type="EMBL" id="JH173192">
    <property type="protein sequence ID" value="EHB16228.1"/>
    <property type="molecule type" value="Genomic_DNA"/>
</dbReference>
<gene>
    <name evidence="5 6 7 8 9" type="primary">LOC101711294</name>
    <name evidence="2" type="ORF">GW7_05001</name>
</gene>
<dbReference type="STRING" id="10181.G5C3W7"/>
<evidence type="ECO:0000256" key="1">
    <source>
        <dbReference type="SAM" id="MobiDB-lite"/>
    </source>
</evidence>
<dbReference type="OrthoDB" id="8773301at2759"/>
<dbReference type="Proteomes" id="UP000694906">
    <property type="component" value="Unplaced"/>
</dbReference>
<evidence type="ECO:0000313" key="9">
    <source>
        <dbReference type="RefSeq" id="XP_021102349.1"/>
    </source>
</evidence>